<reference evidence="7" key="1">
    <citation type="journal article" date="2014" name="BMC Genomics">
        <title>Genome characteristics reveal the impact of lichenization on lichen-forming fungus Endocarpon pusillum Hedwig (Verrucariales, Ascomycota).</title>
        <authorList>
            <person name="Wang Y.-Y."/>
            <person name="Liu B."/>
            <person name="Zhang X.-Y."/>
            <person name="Zhou Q.-M."/>
            <person name="Zhang T."/>
            <person name="Li H."/>
            <person name="Yu Y.-F."/>
            <person name="Zhang X.-L."/>
            <person name="Hao X.-Y."/>
            <person name="Wang M."/>
            <person name="Wang L."/>
            <person name="Wei J.-C."/>
        </authorList>
    </citation>
    <scope>NUCLEOTIDE SEQUENCE [LARGE SCALE GENOMIC DNA]</scope>
    <source>
        <strain evidence="7">Z07020 / HMAS-L-300199</strain>
    </source>
</reference>
<dbReference type="GO" id="GO:0071949">
    <property type="term" value="F:FAD binding"/>
    <property type="evidence" value="ECO:0007669"/>
    <property type="project" value="InterPro"/>
</dbReference>
<evidence type="ECO:0000256" key="3">
    <source>
        <dbReference type="ARBA" id="ARBA00022827"/>
    </source>
</evidence>
<protein>
    <recommendedName>
        <fullName evidence="5">FAD-binding PCMH-type domain-containing protein</fullName>
    </recommendedName>
</protein>
<evidence type="ECO:0000313" key="6">
    <source>
        <dbReference type="EMBL" id="ERF72860.1"/>
    </source>
</evidence>
<dbReference type="GO" id="GO:0016491">
    <property type="term" value="F:oxidoreductase activity"/>
    <property type="evidence" value="ECO:0007669"/>
    <property type="project" value="UniProtKB-KW"/>
</dbReference>
<dbReference type="GeneID" id="19244161"/>
<dbReference type="PANTHER" id="PTHR42973:SF13">
    <property type="entry name" value="FAD-BINDING PCMH-TYPE DOMAIN-CONTAINING PROTEIN"/>
    <property type="match status" value="1"/>
</dbReference>
<dbReference type="InterPro" id="IPR036318">
    <property type="entry name" value="FAD-bd_PCMH-like_sf"/>
</dbReference>
<gene>
    <name evidence="6" type="ORF">EPUS_09336</name>
</gene>
<proteinExistence type="inferred from homology"/>
<evidence type="ECO:0000256" key="1">
    <source>
        <dbReference type="ARBA" id="ARBA00005466"/>
    </source>
</evidence>
<dbReference type="Gene3D" id="3.30.465.10">
    <property type="match status" value="1"/>
</dbReference>
<dbReference type="AlphaFoldDB" id="U1HQW8"/>
<dbReference type="Proteomes" id="UP000019373">
    <property type="component" value="Unassembled WGS sequence"/>
</dbReference>
<dbReference type="InterPro" id="IPR006094">
    <property type="entry name" value="Oxid_FAD_bind_N"/>
</dbReference>
<dbReference type="PROSITE" id="PS51387">
    <property type="entry name" value="FAD_PCMH"/>
    <property type="match status" value="1"/>
</dbReference>
<dbReference type="eggNOG" id="KOG1231">
    <property type="taxonomic scope" value="Eukaryota"/>
</dbReference>
<organism evidence="6 7">
    <name type="scientific">Endocarpon pusillum (strain Z07020 / HMAS-L-300199)</name>
    <name type="common">Lichen-forming fungus</name>
    <dbReference type="NCBI Taxonomy" id="1263415"/>
    <lineage>
        <taxon>Eukaryota</taxon>
        <taxon>Fungi</taxon>
        <taxon>Dikarya</taxon>
        <taxon>Ascomycota</taxon>
        <taxon>Pezizomycotina</taxon>
        <taxon>Eurotiomycetes</taxon>
        <taxon>Chaetothyriomycetidae</taxon>
        <taxon>Verrucariales</taxon>
        <taxon>Verrucariaceae</taxon>
        <taxon>Endocarpon</taxon>
    </lineage>
</organism>
<dbReference type="InterPro" id="IPR050416">
    <property type="entry name" value="FAD-linked_Oxidoreductase"/>
</dbReference>
<evidence type="ECO:0000256" key="4">
    <source>
        <dbReference type="ARBA" id="ARBA00023002"/>
    </source>
</evidence>
<dbReference type="SUPFAM" id="SSF56176">
    <property type="entry name" value="FAD-binding/transporter-associated domain-like"/>
    <property type="match status" value="1"/>
</dbReference>
<evidence type="ECO:0000256" key="2">
    <source>
        <dbReference type="ARBA" id="ARBA00022630"/>
    </source>
</evidence>
<accession>U1HQW8</accession>
<dbReference type="InterPro" id="IPR016166">
    <property type="entry name" value="FAD-bd_PCMH"/>
</dbReference>
<dbReference type="RefSeq" id="XP_007801492.1">
    <property type="nucleotide sequence ID" value="XM_007803301.1"/>
</dbReference>
<evidence type="ECO:0000313" key="7">
    <source>
        <dbReference type="Proteomes" id="UP000019373"/>
    </source>
</evidence>
<dbReference type="HOGENOM" id="CLU_018354_1_1_1"/>
<keyword evidence="2" id="KW-0285">Flavoprotein</keyword>
<evidence type="ECO:0000259" key="5">
    <source>
        <dbReference type="PROSITE" id="PS51387"/>
    </source>
</evidence>
<dbReference type="OMA" id="FTIWDQK"/>
<dbReference type="Pfam" id="PF01565">
    <property type="entry name" value="FAD_binding_4"/>
    <property type="match status" value="1"/>
</dbReference>
<name>U1HQW8_ENDPU</name>
<dbReference type="PANTHER" id="PTHR42973">
    <property type="entry name" value="BINDING OXIDOREDUCTASE, PUTATIVE (AFU_ORTHOLOGUE AFUA_1G17690)-RELATED"/>
    <property type="match status" value="1"/>
</dbReference>
<feature type="domain" description="FAD-binding PCMH-type" evidence="5">
    <location>
        <begin position="1"/>
        <end position="173"/>
    </location>
</feature>
<keyword evidence="4" id="KW-0560">Oxidoreductase</keyword>
<dbReference type="EMBL" id="KE721032">
    <property type="protein sequence ID" value="ERF72860.1"/>
    <property type="molecule type" value="Genomic_DNA"/>
</dbReference>
<keyword evidence="3" id="KW-0274">FAD</keyword>
<comment type="similarity">
    <text evidence="1">Belongs to the oxygen-dependent FAD-linked oxidoreductase family.</text>
</comment>
<dbReference type="InterPro" id="IPR016169">
    <property type="entry name" value="FAD-bd_PCMH_sub2"/>
</dbReference>
<sequence>MAEIARLEKDLNEGRILPGVADGERMEICHFAIKSGGHDPNPGSNNAEDGVTIDLVRLDRVDVAKDRKSVKIGAGLRWGELYLKLERQNLTVVGGRQADIGVGGLTLGGGISFYSNRNGWACDNVISFEMILPDTSIQTITQQSHPDIYRALRGAGPSNFGIVTSFVLEAYELSNPIGLWSGSKVYEWNKFSDLANLNHQFYTESVDQNPNVVIVNTWFQDGGVWLGNVFCVHLTHTDPLTWPEPFQSYEQIEGFPNTTFASIQPLSNITIQQVQPSNRSQRNVVGTFTYRPSAAIEQEIANIVREEADAIETRLTDFTPVSVFQPLSRNMLEKMKVRGGNALGLADETVEPLAIFVAVWVWHLSSEDELVLQAHTLALERAEEAAKKSGLWHPYKYINYARGDQDVWSGAVEENLRELRRVQRQVDPSGVFTDGGLASGGFKLNEKLE</sequence>
<dbReference type="OrthoDB" id="2151789at2759"/>
<keyword evidence="7" id="KW-1185">Reference proteome</keyword>